<dbReference type="SUPFAM" id="SSF48264">
    <property type="entry name" value="Cytochrome P450"/>
    <property type="match status" value="1"/>
</dbReference>
<sequence length="335" mass="37121">MEILAAALSSSWEVTLSCAALLGIVCHQTFMQPVEVDSWGWEMVIAYFSVLGSILVGYILSTDFSLASALLRTYSAGAAFLVGLYGSMLTLHSRYGDFVRTGPRELTVLRASAVELIYGSSSKCTKGTWYDQNSGNPDKVGIENVRDKEKHRIRRKAWDKGLGFRALDTYETRVSGKVNQLMTRIGTGRPVNITQDNIFYAWDVMGDIAFSKDFHMLHTGVEHPAVDGLHWAMATAGVVTTLPWLMNMLRVIPGATGRFERFAEWCYEQLDLKREALALEKTSGKTVESQDVMSWIIKAQQEGDRSAPPTESAIREDVRTLISAGSDTVAIVFTN</sequence>
<dbReference type="InterPro" id="IPR036396">
    <property type="entry name" value="Cyt_P450_sf"/>
</dbReference>
<dbReference type="EMBL" id="NKHU02000397">
    <property type="protein sequence ID" value="RHZ43607.1"/>
    <property type="molecule type" value="Genomic_DNA"/>
</dbReference>
<protein>
    <submittedName>
        <fullName evidence="3">Uncharacterized protein</fullName>
    </submittedName>
</protein>
<dbReference type="PANTHER" id="PTHR24305">
    <property type="entry name" value="CYTOCHROME P450"/>
    <property type="match status" value="1"/>
</dbReference>
<evidence type="ECO:0000313" key="3">
    <source>
        <dbReference type="EMBL" id="RHZ43607.1"/>
    </source>
</evidence>
<dbReference type="OrthoDB" id="4510360at2759"/>
<dbReference type="Gene3D" id="1.10.630.10">
    <property type="entry name" value="Cytochrome P450"/>
    <property type="match status" value="1"/>
</dbReference>
<evidence type="ECO:0000256" key="1">
    <source>
        <dbReference type="ARBA" id="ARBA00010617"/>
    </source>
</evidence>
<dbReference type="GO" id="GO:0020037">
    <property type="term" value="F:heme binding"/>
    <property type="evidence" value="ECO:0007669"/>
    <property type="project" value="InterPro"/>
</dbReference>
<proteinExistence type="inferred from homology"/>
<gene>
    <name evidence="3" type="ORF">CDV56_102708</name>
</gene>
<dbReference type="InterPro" id="IPR050121">
    <property type="entry name" value="Cytochrome_P450_monoxygenase"/>
</dbReference>
<keyword evidence="2" id="KW-0472">Membrane</keyword>
<dbReference type="GO" id="GO:0005506">
    <property type="term" value="F:iron ion binding"/>
    <property type="evidence" value="ECO:0007669"/>
    <property type="project" value="InterPro"/>
</dbReference>
<dbReference type="GO" id="GO:0016705">
    <property type="term" value="F:oxidoreductase activity, acting on paired donors, with incorporation or reduction of molecular oxygen"/>
    <property type="evidence" value="ECO:0007669"/>
    <property type="project" value="InterPro"/>
</dbReference>
<comment type="caution">
    <text evidence="3">The sequence shown here is derived from an EMBL/GenBank/DDBJ whole genome shotgun (WGS) entry which is preliminary data.</text>
</comment>
<accession>A0A397FYK1</accession>
<dbReference type="AlphaFoldDB" id="A0A397FYK1"/>
<keyword evidence="4" id="KW-1185">Reference proteome</keyword>
<keyword evidence="2" id="KW-1133">Transmembrane helix</keyword>
<feature type="transmembrane region" description="Helical" evidence="2">
    <location>
        <begin position="43"/>
        <end position="61"/>
    </location>
</feature>
<evidence type="ECO:0000313" key="4">
    <source>
        <dbReference type="Proteomes" id="UP000215305"/>
    </source>
</evidence>
<dbReference type="VEuPathDB" id="FungiDB:CDV56_102708"/>
<dbReference type="GeneID" id="38124682"/>
<dbReference type="Proteomes" id="UP000215305">
    <property type="component" value="Unassembled WGS sequence"/>
</dbReference>
<dbReference type="STRING" id="41047.A0A397FYK1"/>
<dbReference type="PANTHER" id="PTHR24305:SF78">
    <property type="entry name" value="P450, PUTATIVE (EUROFUNG)-RELATED"/>
    <property type="match status" value="1"/>
</dbReference>
<dbReference type="GO" id="GO:0004497">
    <property type="term" value="F:monooxygenase activity"/>
    <property type="evidence" value="ECO:0007669"/>
    <property type="project" value="InterPro"/>
</dbReference>
<feature type="transmembrane region" description="Helical" evidence="2">
    <location>
        <begin position="73"/>
        <end position="91"/>
    </location>
</feature>
<dbReference type="Pfam" id="PF00067">
    <property type="entry name" value="p450"/>
    <property type="match status" value="1"/>
</dbReference>
<feature type="non-terminal residue" evidence="3">
    <location>
        <position position="335"/>
    </location>
</feature>
<dbReference type="RefSeq" id="XP_026609888.1">
    <property type="nucleotide sequence ID" value="XM_026756327.1"/>
</dbReference>
<comment type="similarity">
    <text evidence="1">Belongs to the cytochrome P450 family.</text>
</comment>
<organism evidence="3 4">
    <name type="scientific">Aspergillus thermomutatus</name>
    <name type="common">Neosartorya pseudofischeri</name>
    <dbReference type="NCBI Taxonomy" id="41047"/>
    <lineage>
        <taxon>Eukaryota</taxon>
        <taxon>Fungi</taxon>
        <taxon>Dikarya</taxon>
        <taxon>Ascomycota</taxon>
        <taxon>Pezizomycotina</taxon>
        <taxon>Eurotiomycetes</taxon>
        <taxon>Eurotiomycetidae</taxon>
        <taxon>Eurotiales</taxon>
        <taxon>Aspergillaceae</taxon>
        <taxon>Aspergillus</taxon>
        <taxon>Aspergillus subgen. Fumigati</taxon>
    </lineage>
</organism>
<keyword evidence="2" id="KW-0812">Transmembrane</keyword>
<reference evidence="3" key="1">
    <citation type="submission" date="2018-08" db="EMBL/GenBank/DDBJ databases">
        <title>Draft genome sequence of azole-resistant Aspergillus thermomutatus (Neosartorya pseudofischeri) strain HMR AF 39, isolated from a human nasal aspirate.</title>
        <authorList>
            <person name="Parent-Michaud M."/>
            <person name="Dufresne P.J."/>
            <person name="Fournier E."/>
            <person name="Martineau C."/>
            <person name="Moreira S."/>
            <person name="Perkins V."/>
            <person name="De Repentigny L."/>
            <person name="Dufresne S.F."/>
        </authorList>
    </citation>
    <scope>NUCLEOTIDE SEQUENCE [LARGE SCALE GENOMIC DNA]</scope>
    <source>
        <strain evidence="3">HMR AF 39</strain>
    </source>
</reference>
<dbReference type="InterPro" id="IPR001128">
    <property type="entry name" value="Cyt_P450"/>
</dbReference>
<evidence type="ECO:0000256" key="2">
    <source>
        <dbReference type="SAM" id="Phobius"/>
    </source>
</evidence>
<name>A0A397FYK1_ASPTH</name>